<gene>
    <name evidence="6" type="ORF">C7381_10963</name>
</gene>
<evidence type="ECO:0000313" key="6">
    <source>
        <dbReference type="EMBL" id="PVY93798.1"/>
    </source>
</evidence>
<keyword evidence="7" id="KW-1185">Reference proteome</keyword>
<evidence type="ECO:0000256" key="1">
    <source>
        <dbReference type="ARBA" id="ARBA00006976"/>
    </source>
</evidence>
<dbReference type="EMBL" id="QEKV01000009">
    <property type="protein sequence ID" value="PVY93798.1"/>
    <property type="molecule type" value="Genomic_DNA"/>
</dbReference>
<dbReference type="InterPro" id="IPR027417">
    <property type="entry name" value="P-loop_NTPase"/>
</dbReference>
<dbReference type="FunFam" id="3.40.50.300:FF:000285">
    <property type="entry name" value="Sporulation initiation inhibitor Soj"/>
    <property type="match status" value="1"/>
</dbReference>
<dbReference type="PANTHER" id="PTHR13696">
    <property type="entry name" value="P-LOOP CONTAINING NUCLEOSIDE TRIPHOSPHATE HYDROLASE"/>
    <property type="match status" value="1"/>
</dbReference>
<evidence type="ECO:0000259" key="5">
    <source>
        <dbReference type="Pfam" id="PF13614"/>
    </source>
</evidence>
<dbReference type="PANTHER" id="PTHR13696:SF52">
    <property type="entry name" value="PARA FAMILY PROTEIN CT_582"/>
    <property type="match status" value="1"/>
</dbReference>
<comment type="similarity">
    <text evidence="1">Belongs to the ParA family.</text>
</comment>
<dbReference type="InterPro" id="IPR025669">
    <property type="entry name" value="AAA_dom"/>
</dbReference>
<dbReference type="Gene3D" id="3.40.50.300">
    <property type="entry name" value="P-loop containing nucleotide triphosphate hydrolases"/>
    <property type="match status" value="1"/>
</dbReference>
<evidence type="ECO:0000256" key="3">
    <source>
        <dbReference type="ARBA" id="ARBA00062323"/>
    </source>
</evidence>
<accession>A0A2U1E1K5</accession>
<dbReference type="CDD" id="cd02042">
    <property type="entry name" value="ParAB_family"/>
    <property type="match status" value="1"/>
</dbReference>
<dbReference type="SUPFAM" id="SSF52540">
    <property type="entry name" value="P-loop containing nucleoside triphosphate hydrolases"/>
    <property type="match status" value="1"/>
</dbReference>
<comment type="caution">
    <text evidence="6">The sequence shown here is derived from an EMBL/GenBank/DDBJ whole genome shotgun (WGS) entry which is preliminary data.</text>
</comment>
<dbReference type="PIRSF" id="PIRSF009320">
    <property type="entry name" value="Nuc_binding_HP_1000"/>
    <property type="match status" value="1"/>
</dbReference>
<feature type="domain" description="AAA" evidence="5">
    <location>
        <begin position="3"/>
        <end position="175"/>
    </location>
</feature>
<dbReference type="Pfam" id="PF13614">
    <property type="entry name" value="AAA_31"/>
    <property type="match status" value="1"/>
</dbReference>
<dbReference type="InterPro" id="IPR050678">
    <property type="entry name" value="DNA_Partitioning_ATPase"/>
</dbReference>
<dbReference type="RefSeq" id="WP_116480454.1">
    <property type="nucleotide sequence ID" value="NZ_CAUPJO010000005.1"/>
</dbReference>
<name>A0A2U1E1K5_9FIRM</name>
<evidence type="ECO:0000256" key="4">
    <source>
        <dbReference type="ARBA" id="ARBA00071824"/>
    </source>
</evidence>
<dbReference type="AlphaFoldDB" id="A0A2U1E1K5"/>
<proteinExistence type="inferred from homology"/>
<comment type="subunit">
    <text evidence="3">Dimerizes in the presence of ATP but not ADP; ATP-binding is required for double-stranded (ds)DNA-binding. Interacts with DnaA.</text>
</comment>
<protein>
    <recommendedName>
        <fullName evidence="4">Sporulation initiation inhibitor protein Soj</fullName>
    </recommendedName>
</protein>
<evidence type="ECO:0000313" key="7">
    <source>
        <dbReference type="Proteomes" id="UP000245793"/>
    </source>
</evidence>
<comment type="catalytic activity">
    <reaction evidence="2">
        <text>ATP + H2O = ADP + phosphate + H(+)</text>
        <dbReference type="Rhea" id="RHEA:13065"/>
        <dbReference type="ChEBI" id="CHEBI:15377"/>
        <dbReference type="ChEBI" id="CHEBI:15378"/>
        <dbReference type="ChEBI" id="CHEBI:30616"/>
        <dbReference type="ChEBI" id="CHEBI:43474"/>
        <dbReference type="ChEBI" id="CHEBI:456216"/>
    </reaction>
</comment>
<dbReference type="Proteomes" id="UP000245793">
    <property type="component" value="Unassembled WGS sequence"/>
</dbReference>
<organism evidence="6 7">
    <name type="scientific">Ezakiella coagulans</name>
    <dbReference type="NCBI Taxonomy" id="46507"/>
    <lineage>
        <taxon>Bacteria</taxon>
        <taxon>Bacillati</taxon>
        <taxon>Bacillota</taxon>
        <taxon>Tissierellia</taxon>
        <taxon>Ezakiella</taxon>
    </lineage>
</organism>
<evidence type="ECO:0000256" key="2">
    <source>
        <dbReference type="ARBA" id="ARBA00049360"/>
    </source>
</evidence>
<sequence length="256" mass="28554">MAKILSFFNQKGGVGKTTTVLNLGAALALKGKKVLVVDADPQGNLTSGLLSDEPEFTFYEVIIGEKDIKDVIVETNTKNLSILPGSNDSYGLEIELAVKGDWFFILRNKIQELNSDYDFIFIDCPPSLGILSLMSLNASDGVILPIQTEYYALEGVKQLMSTISLVRENYNSGLKLEGVLLTMCDFRNNLAVEVRREVEEAFGEHVFKTMIPRNVKLAEAPSFSKSIFEYDKSAIGATMYKKLAKEFIERFNHDEK</sequence>
<reference evidence="6 7" key="1">
    <citation type="submission" date="2018-04" db="EMBL/GenBank/DDBJ databases">
        <title>Genomic Encyclopedia of Type Strains, Phase IV (KMG-IV): sequencing the most valuable type-strain genomes for metagenomic binning, comparative biology and taxonomic classification.</title>
        <authorList>
            <person name="Goeker M."/>
        </authorList>
    </citation>
    <scope>NUCLEOTIDE SEQUENCE [LARGE SCALE GENOMIC DNA]</scope>
    <source>
        <strain evidence="6 7">DSM 20705</strain>
    </source>
</reference>